<sequence>MITEPLPDEGANRIFQRATLTMLPPLARPILNPAGATLLDSLSLSEQTDIK</sequence>
<organism evidence="1 2">
    <name type="scientific">Mauremys mutica</name>
    <name type="common">yellowpond turtle</name>
    <dbReference type="NCBI Taxonomy" id="74926"/>
    <lineage>
        <taxon>Eukaryota</taxon>
        <taxon>Metazoa</taxon>
        <taxon>Chordata</taxon>
        <taxon>Craniata</taxon>
        <taxon>Vertebrata</taxon>
        <taxon>Euteleostomi</taxon>
        <taxon>Archelosauria</taxon>
        <taxon>Testudinata</taxon>
        <taxon>Testudines</taxon>
        <taxon>Cryptodira</taxon>
        <taxon>Durocryptodira</taxon>
        <taxon>Testudinoidea</taxon>
        <taxon>Geoemydidae</taxon>
        <taxon>Geoemydinae</taxon>
        <taxon>Mauremys</taxon>
    </lineage>
</organism>
<reference evidence="1" key="1">
    <citation type="submission" date="2021-09" db="EMBL/GenBank/DDBJ databases">
        <title>The genome of Mauremys mutica provides insights into the evolution of semi-aquatic lifestyle.</title>
        <authorList>
            <person name="Gong S."/>
            <person name="Gao Y."/>
        </authorList>
    </citation>
    <scope>NUCLEOTIDE SEQUENCE</scope>
    <source>
        <strain evidence="1">MM-2020</strain>
        <tissue evidence="1">Muscle</tissue>
    </source>
</reference>
<name>A0A9D3XKQ4_9SAUR</name>
<evidence type="ECO:0000313" key="2">
    <source>
        <dbReference type="Proteomes" id="UP000827986"/>
    </source>
</evidence>
<gene>
    <name evidence="1" type="ORF">KIL84_005409</name>
</gene>
<accession>A0A9D3XKQ4</accession>
<dbReference type="AlphaFoldDB" id="A0A9D3XKQ4"/>
<protein>
    <submittedName>
        <fullName evidence="1">Uncharacterized protein</fullName>
    </submittedName>
</protein>
<proteinExistence type="predicted"/>
<evidence type="ECO:0000313" key="1">
    <source>
        <dbReference type="EMBL" id="KAH1181683.1"/>
    </source>
</evidence>
<dbReference type="EMBL" id="JAHDVG010000468">
    <property type="protein sequence ID" value="KAH1181683.1"/>
    <property type="molecule type" value="Genomic_DNA"/>
</dbReference>
<keyword evidence="2" id="KW-1185">Reference proteome</keyword>
<comment type="caution">
    <text evidence="1">The sequence shown here is derived from an EMBL/GenBank/DDBJ whole genome shotgun (WGS) entry which is preliminary data.</text>
</comment>
<dbReference type="Proteomes" id="UP000827986">
    <property type="component" value="Unassembled WGS sequence"/>
</dbReference>